<evidence type="ECO:0000313" key="12">
    <source>
        <dbReference type="EMBL" id="PYZ98445.1"/>
    </source>
</evidence>
<evidence type="ECO:0000313" key="13">
    <source>
        <dbReference type="Proteomes" id="UP000248066"/>
    </source>
</evidence>
<dbReference type="EMBL" id="PDOF01000001">
    <property type="protein sequence ID" value="PYZ98445.1"/>
    <property type="molecule type" value="Genomic_DNA"/>
</dbReference>
<keyword evidence="6" id="KW-0749">Sporulation</keyword>
<feature type="compositionally biased region" description="Acidic residues" evidence="8">
    <location>
        <begin position="203"/>
        <end position="217"/>
    </location>
</feature>
<keyword evidence="3" id="KW-0309">Germination</keyword>
<dbReference type="FunFam" id="1.10.10.2520:FF:000001">
    <property type="entry name" value="Spore cortex-lytic enzyme"/>
    <property type="match status" value="1"/>
</dbReference>
<dbReference type="InterPro" id="IPR036366">
    <property type="entry name" value="PGBDSf"/>
</dbReference>
<dbReference type="InterPro" id="IPR036365">
    <property type="entry name" value="PGBD-like_sf"/>
</dbReference>
<dbReference type="Gene3D" id="1.10.10.2520">
    <property type="entry name" value="Cell wall hydrolase SleB, domain 1"/>
    <property type="match status" value="1"/>
</dbReference>
<reference evidence="12 13" key="1">
    <citation type="submission" date="2017-10" db="EMBL/GenBank/DDBJ databases">
        <title>Bacillus sp. nov., a halophilic bacterium isolated from a Yangshapao Lake.</title>
        <authorList>
            <person name="Wang H."/>
        </authorList>
    </citation>
    <scope>NUCLEOTIDE SEQUENCE [LARGE SCALE GENOMIC DNA]</scope>
    <source>
        <strain evidence="12 13">YSP-3</strain>
    </source>
</reference>
<dbReference type="Pfam" id="PF01471">
    <property type="entry name" value="PG_binding_1"/>
    <property type="match status" value="1"/>
</dbReference>
<evidence type="ECO:0000256" key="7">
    <source>
        <dbReference type="ARBA" id="ARBA00023316"/>
    </source>
</evidence>
<evidence type="ECO:0000259" key="11">
    <source>
        <dbReference type="Pfam" id="PF07486"/>
    </source>
</evidence>
<keyword evidence="4 9" id="KW-0732">Signal</keyword>
<feature type="domain" description="Peptidoglycan binding-like" evidence="10">
    <location>
        <begin position="43"/>
        <end position="95"/>
    </location>
</feature>
<organism evidence="12 13">
    <name type="scientific">Alteribacter lacisalsi</name>
    <dbReference type="NCBI Taxonomy" id="2045244"/>
    <lineage>
        <taxon>Bacteria</taxon>
        <taxon>Bacillati</taxon>
        <taxon>Bacillota</taxon>
        <taxon>Bacilli</taxon>
        <taxon>Bacillales</taxon>
        <taxon>Bacillaceae</taxon>
        <taxon>Alteribacter</taxon>
    </lineage>
</organism>
<protein>
    <recommendedName>
        <fullName evidence="2">Spore cortex-lytic enzyme</fullName>
    </recommendedName>
</protein>
<evidence type="ECO:0000256" key="5">
    <source>
        <dbReference type="ARBA" id="ARBA00022801"/>
    </source>
</evidence>
<feature type="compositionally biased region" description="Acidic residues" evidence="8">
    <location>
        <begin position="224"/>
        <end position="233"/>
    </location>
</feature>
<feature type="compositionally biased region" description="Low complexity" evidence="8">
    <location>
        <begin position="182"/>
        <end position="194"/>
    </location>
</feature>
<evidence type="ECO:0000256" key="8">
    <source>
        <dbReference type="SAM" id="MobiDB-lite"/>
    </source>
</evidence>
<dbReference type="InterPro" id="IPR002477">
    <property type="entry name" value="Peptidoglycan-bd-like"/>
</dbReference>
<evidence type="ECO:0000256" key="9">
    <source>
        <dbReference type="SAM" id="SignalP"/>
    </source>
</evidence>
<evidence type="ECO:0000256" key="1">
    <source>
        <dbReference type="ARBA" id="ARBA00007010"/>
    </source>
</evidence>
<dbReference type="Gene3D" id="1.10.101.10">
    <property type="entry name" value="PGBD-like superfamily/PGBD"/>
    <property type="match status" value="1"/>
</dbReference>
<dbReference type="InterPro" id="IPR042047">
    <property type="entry name" value="SleB_dom1"/>
</dbReference>
<evidence type="ECO:0000259" key="10">
    <source>
        <dbReference type="Pfam" id="PF01471"/>
    </source>
</evidence>
<evidence type="ECO:0000256" key="2">
    <source>
        <dbReference type="ARBA" id="ARBA00018364"/>
    </source>
</evidence>
<dbReference type="FunFam" id="6.20.240.60:FF:000001">
    <property type="entry name" value="Spore cortex-lytic enzyme"/>
    <property type="match status" value="1"/>
</dbReference>
<comment type="similarity">
    <text evidence="1">Belongs to the SleB family.</text>
</comment>
<gene>
    <name evidence="12" type="ORF">CR205_07595</name>
</gene>
<dbReference type="Gene3D" id="6.20.240.60">
    <property type="match status" value="1"/>
</dbReference>
<dbReference type="Pfam" id="PF07486">
    <property type="entry name" value="Hydrolase_2"/>
    <property type="match status" value="1"/>
</dbReference>
<feature type="signal peptide" evidence="9">
    <location>
        <begin position="1"/>
        <end position="30"/>
    </location>
</feature>
<feature type="region of interest" description="Disordered" evidence="8">
    <location>
        <begin position="122"/>
        <end position="233"/>
    </location>
</feature>
<feature type="compositionally biased region" description="Low complexity" evidence="8">
    <location>
        <begin position="146"/>
        <end position="174"/>
    </location>
</feature>
<dbReference type="GO" id="GO:0071555">
    <property type="term" value="P:cell wall organization"/>
    <property type="evidence" value="ECO:0007669"/>
    <property type="project" value="UniProtKB-KW"/>
</dbReference>
<dbReference type="RefSeq" id="WP_110518325.1">
    <property type="nucleotide sequence ID" value="NZ_PDOF01000001.1"/>
</dbReference>
<feature type="chain" id="PRO_5038988840" description="Spore cortex-lytic enzyme" evidence="9">
    <location>
        <begin position="31"/>
        <end position="364"/>
    </location>
</feature>
<feature type="domain" description="Cell wall hydrolase SleB" evidence="11">
    <location>
        <begin position="265"/>
        <end position="363"/>
    </location>
</feature>
<dbReference type="AlphaFoldDB" id="A0A2W0HLM3"/>
<accession>A0A2W0HLM3</accession>
<keyword evidence="5" id="KW-0378">Hydrolase</keyword>
<keyword evidence="7" id="KW-0961">Cell wall biogenesis/degradation</keyword>
<sequence>MNKQKRGRLTRILVALLVCLQVAVMLPQDAEAFSDQVIQKGATGDDVVELQARLQYIGFYHDTIDGVYGWGTYWSVKKYQEEFGLDVDGLVGPKMKHMLEKSTDFDKEFVHRMLREGRMFTHYGGMSKEAQKGPKPGGKQPGPGKGKQPSAPKDPGKAAPAPGVKPSPETGEAPAPAPEAPEQPSAEEPAQQPEQPAPAPGEEAPEAVPEEGAEENIPDATPSPDEDAVPDDSDADIQEAINTPEGFTDNDIQIMAQAVYGEARGEPYTGQVAVAAVILNRIESPIFPNNPSGVIFEPRAFTAVADGQINLEPDDTARRAVLDAINGQDPSGNALYYFNPDTATSGWIWSRPQIKRIGKHIFCE</sequence>
<evidence type="ECO:0000256" key="6">
    <source>
        <dbReference type="ARBA" id="ARBA00022969"/>
    </source>
</evidence>
<evidence type="ECO:0000256" key="3">
    <source>
        <dbReference type="ARBA" id="ARBA00022544"/>
    </source>
</evidence>
<proteinExistence type="inferred from homology"/>
<name>A0A2W0HLM3_9BACI</name>
<dbReference type="Proteomes" id="UP000248066">
    <property type="component" value="Unassembled WGS sequence"/>
</dbReference>
<dbReference type="OrthoDB" id="9785345at2"/>
<dbReference type="InterPro" id="IPR011105">
    <property type="entry name" value="Cell_wall_hydrolase_SleB"/>
</dbReference>
<evidence type="ECO:0000256" key="4">
    <source>
        <dbReference type="ARBA" id="ARBA00022729"/>
    </source>
</evidence>
<comment type="caution">
    <text evidence="12">The sequence shown here is derived from an EMBL/GenBank/DDBJ whole genome shotgun (WGS) entry which is preliminary data.</text>
</comment>
<keyword evidence="13" id="KW-1185">Reference proteome</keyword>
<feature type="compositionally biased region" description="Gly residues" evidence="8">
    <location>
        <begin position="135"/>
        <end position="145"/>
    </location>
</feature>
<dbReference type="GO" id="GO:0030435">
    <property type="term" value="P:sporulation resulting in formation of a cellular spore"/>
    <property type="evidence" value="ECO:0007669"/>
    <property type="project" value="UniProtKB-KW"/>
</dbReference>
<dbReference type="GO" id="GO:0016787">
    <property type="term" value="F:hydrolase activity"/>
    <property type="evidence" value="ECO:0007669"/>
    <property type="project" value="UniProtKB-KW"/>
</dbReference>
<dbReference type="SUPFAM" id="SSF47090">
    <property type="entry name" value="PGBD-like"/>
    <property type="match status" value="1"/>
</dbReference>